<evidence type="ECO:0000259" key="3">
    <source>
        <dbReference type="Pfam" id="PF07589"/>
    </source>
</evidence>
<keyword evidence="1" id="KW-0812">Transmembrane</keyword>
<keyword evidence="1" id="KW-0472">Membrane</keyword>
<reference evidence="4 5" key="1">
    <citation type="submission" date="2018-06" db="EMBL/GenBank/DDBJ databases">
        <title>Genomic Encyclopedia of Archaeal and Bacterial Type Strains, Phase II (KMG-II): from individual species to whole genera.</title>
        <authorList>
            <person name="Goeker M."/>
        </authorList>
    </citation>
    <scope>NUCLEOTIDE SEQUENCE [LARGE SCALE GENOMIC DNA]</scope>
    <source>
        <strain evidence="4 5">DSM 22009</strain>
    </source>
</reference>
<keyword evidence="5" id="KW-1185">Reference proteome</keyword>
<feature type="signal peptide" evidence="2">
    <location>
        <begin position="1"/>
        <end position="20"/>
    </location>
</feature>
<feature type="chain" id="PRO_5015887772" evidence="2">
    <location>
        <begin position="21"/>
        <end position="188"/>
    </location>
</feature>
<gene>
    <name evidence="4" type="ORF">LX81_00297</name>
</gene>
<dbReference type="RefSeq" id="WP_111535499.1">
    <property type="nucleotide sequence ID" value="NZ_QKZL01000001.1"/>
</dbReference>
<feature type="transmembrane region" description="Helical" evidence="1">
    <location>
        <begin position="165"/>
        <end position="183"/>
    </location>
</feature>
<dbReference type="AlphaFoldDB" id="A0A2W7NTA7"/>
<dbReference type="InterPro" id="IPR013424">
    <property type="entry name" value="Ice-binding_C"/>
</dbReference>
<feature type="domain" description="Ice-binding protein C-terminal" evidence="3">
    <location>
        <begin position="162"/>
        <end position="185"/>
    </location>
</feature>
<evidence type="ECO:0000256" key="1">
    <source>
        <dbReference type="SAM" id="Phobius"/>
    </source>
</evidence>
<organism evidence="4 5">
    <name type="scientific">Palleronia aestuarii</name>
    <dbReference type="NCBI Taxonomy" id="568105"/>
    <lineage>
        <taxon>Bacteria</taxon>
        <taxon>Pseudomonadati</taxon>
        <taxon>Pseudomonadota</taxon>
        <taxon>Alphaproteobacteria</taxon>
        <taxon>Rhodobacterales</taxon>
        <taxon>Roseobacteraceae</taxon>
        <taxon>Palleronia</taxon>
    </lineage>
</organism>
<evidence type="ECO:0000313" key="4">
    <source>
        <dbReference type="EMBL" id="PZX19834.1"/>
    </source>
</evidence>
<keyword evidence="2" id="KW-0732">Signal</keyword>
<evidence type="ECO:0000313" key="5">
    <source>
        <dbReference type="Proteomes" id="UP000248916"/>
    </source>
</evidence>
<dbReference type="NCBIfam" id="TIGR03370">
    <property type="entry name" value="VPLPA-CTERM"/>
    <property type="match status" value="1"/>
</dbReference>
<comment type="caution">
    <text evidence="4">The sequence shown here is derived from an EMBL/GenBank/DDBJ whole genome shotgun (WGS) entry which is preliminary data.</text>
</comment>
<protein>
    <submittedName>
        <fullName evidence="4">Putative secreted protein</fullName>
    </submittedName>
</protein>
<proteinExistence type="predicted"/>
<sequence>MRMMATVAAAAMMVGGSASAALIDLTYTITGEVTEAYRATISGIDPLEYKNGTYTGPAVGDIVELLLPVTADNETGFYENNGLSYAREQFEVDFTTGSLYAYIMPDDDSAYSYTLNADGTGEIFIQTTILPEGANGDLFDSIKYNVLSWSVDGLPDMAEVAPVPLPASLPLLALGIAGFGWMARRRPA</sequence>
<accession>A0A2W7NTA7</accession>
<keyword evidence="1" id="KW-1133">Transmembrane helix</keyword>
<dbReference type="OrthoDB" id="9149352at2"/>
<dbReference type="InterPro" id="IPR022472">
    <property type="entry name" value="VPLPA-CTERM"/>
</dbReference>
<dbReference type="Pfam" id="PF07589">
    <property type="entry name" value="PEP-CTERM"/>
    <property type="match status" value="1"/>
</dbReference>
<name>A0A2W7NTA7_9RHOB</name>
<evidence type="ECO:0000256" key="2">
    <source>
        <dbReference type="SAM" id="SignalP"/>
    </source>
</evidence>
<dbReference type="Proteomes" id="UP000248916">
    <property type="component" value="Unassembled WGS sequence"/>
</dbReference>
<dbReference type="EMBL" id="QKZL01000001">
    <property type="protein sequence ID" value="PZX19834.1"/>
    <property type="molecule type" value="Genomic_DNA"/>
</dbReference>